<dbReference type="PIRSF" id="PIRSF002825">
    <property type="entry name" value="CfbpA"/>
    <property type="match status" value="1"/>
</dbReference>
<keyword evidence="7" id="KW-1185">Reference proteome</keyword>
<dbReference type="SUPFAM" id="SSF53850">
    <property type="entry name" value="Periplasmic binding protein-like II"/>
    <property type="match status" value="1"/>
</dbReference>
<dbReference type="Pfam" id="PF13343">
    <property type="entry name" value="SBP_bac_6"/>
    <property type="match status" value="1"/>
</dbReference>
<dbReference type="Proteomes" id="UP000198680">
    <property type="component" value="Unassembled WGS sequence"/>
</dbReference>
<evidence type="ECO:0000313" key="6">
    <source>
        <dbReference type="EMBL" id="SDM19011.1"/>
    </source>
</evidence>
<feature type="binding site" evidence="4">
    <location>
        <position position="98"/>
    </location>
    <ligand>
        <name>Fe cation</name>
        <dbReference type="ChEBI" id="CHEBI:24875"/>
    </ligand>
</feature>
<dbReference type="CDD" id="cd13543">
    <property type="entry name" value="PBP2_Fbp"/>
    <property type="match status" value="1"/>
</dbReference>
<dbReference type="InterPro" id="IPR026045">
    <property type="entry name" value="Ferric-bd"/>
</dbReference>
<proteinExistence type="inferred from homology"/>
<accession>A0A1G9R7A5</accession>
<name>A0A1G9R7A5_9ACTN</name>
<dbReference type="PANTHER" id="PTHR30006:SF15">
    <property type="entry name" value="IRON-UTILIZATION PERIPLASMIC PROTEIN"/>
    <property type="match status" value="1"/>
</dbReference>
<keyword evidence="2" id="KW-0410">Iron transport</keyword>
<dbReference type="GO" id="GO:0030288">
    <property type="term" value="C:outer membrane-bounded periplasmic space"/>
    <property type="evidence" value="ECO:0007669"/>
    <property type="project" value="TreeGrafter"/>
</dbReference>
<evidence type="ECO:0000256" key="4">
    <source>
        <dbReference type="PIRSR" id="PIRSR002825-1"/>
    </source>
</evidence>
<sequence>MPIFWSSYVTRLVRTTATALSALTVAGALAGCGGGDAGAAETLTVYSAQHESLVRTMLEGFTDETGIALEFRDANDAELANQIVQEGEASPADVFLTENSPSIDVLDREGLLAPLDQGTLDQVGAQYRPATGNWTGFAARSTVLVYNPAQLPQDQLPASILDLADLRWEGRIGIAAGGADFQAIVAGVLALRGEEATRAWLEGLQRNANVYPSNSAVMVAADEGEIDAGVMYHYYFYRDRAENGLKSDDAELHFFRNSDPGAFLSVSGAGVLASSDQPEQAQQLVAYLTGPEAQQRLAESSALEYAVGNGVPSAEVLPPLEELQAPQVDPGSLDQQRVTELMQDVGLL</sequence>
<evidence type="ECO:0000256" key="3">
    <source>
        <dbReference type="ARBA" id="ARBA00022729"/>
    </source>
</evidence>
<keyword evidence="2" id="KW-0813">Transport</keyword>
<dbReference type="GO" id="GO:0006826">
    <property type="term" value="P:iron ion transport"/>
    <property type="evidence" value="ECO:0007669"/>
    <property type="project" value="UniProtKB-KW"/>
</dbReference>
<keyword evidence="3 5" id="KW-0732">Signal</keyword>
<evidence type="ECO:0000256" key="5">
    <source>
        <dbReference type="SAM" id="SignalP"/>
    </source>
</evidence>
<evidence type="ECO:0000256" key="1">
    <source>
        <dbReference type="ARBA" id="ARBA00008520"/>
    </source>
</evidence>
<dbReference type="Gene3D" id="3.40.190.10">
    <property type="entry name" value="Periplasmic binding protein-like II"/>
    <property type="match status" value="2"/>
</dbReference>
<keyword evidence="4" id="KW-0408">Iron</keyword>
<evidence type="ECO:0000256" key="2">
    <source>
        <dbReference type="ARBA" id="ARBA00022496"/>
    </source>
</evidence>
<feature type="chain" id="PRO_5038882927" evidence="5">
    <location>
        <begin position="31"/>
        <end position="348"/>
    </location>
</feature>
<keyword evidence="4" id="KW-0479">Metal-binding</keyword>
<comment type="similarity">
    <text evidence="1">Belongs to the bacterial solute-binding protein 1 family.</text>
</comment>
<gene>
    <name evidence="6" type="ORF">SAMN05660642_01803</name>
</gene>
<dbReference type="AlphaFoldDB" id="A0A1G9R7A5"/>
<keyword evidence="2" id="KW-0406">Ion transport</keyword>
<feature type="binding site" evidence="4">
    <location>
        <position position="50"/>
    </location>
    <ligand>
        <name>Fe cation</name>
        <dbReference type="ChEBI" id="CHEBI:24875"/>
    </ligand>
</feature>
<dbReference type="GO" id="GO:0046872">
    <property type="term" value="F:metal ion binding"/>
    <property type="evidence" value="ECO:0007669"/>
    <property type="project" value="UniProtKB-KW"/>
</dbReference>
<protein>
    <submittedName>
        <fullName evidence="6">Iron(III) transport system substrate-binding protein</fullName>
    </submittedName>
</protein>
<dbReference type="EMBL" id="FNHE01000004">
    <property type="protein sequence ID" value="SDM19011.1"/>
    <property type="molecule type" value="Genomic_DNA"/>
</dbReference>
<reference evidence="7" key="1">
    <citation type="submission" date="2016-10" db="EMBL/GenBank/DDBJ databases">
        <authorList>
            <person name="Varghese N."/>
            <person name="Submissions S."/>
        </authorList>
    </citation>
    <scope>NUCLEOTIDE SEQUENCE [LARGE SCALE GENOMIC DNA]</scope>
    <source>
        <strain evidence="7">DSM 45419</strain>
    </source>
</reference>
<feature type="binding site" evidence="4">
    <location>
        <position position="235"/>
    </location>
    <ligand>
        <name>Fe cation</name>
        <dbReference type="ChEBI" id="CHEBI:24875"/>
    </ligand>
</feature>
<feature type="binding site" evidence="4">
    <location>
        <position position="234"/>
    </location>
    <ligand>
        <name>Fe cation</name>
        <dbReference type="ChEBI" id="CHEBI:24875"/>
    </ligand>
</feature>
<dbReference type="STRING" id="1137991.SAMN05660642_01803"/>
<organism evidence="6 7">
    <name type="scientific">Geodermatophilus siccatus</name>
    <dbReference type="NCBI Taxonomy" id="1137991"/>
    <lineage>
        <taxon>Bacteria</taxon>
        <taxon>Bacillati</taxon>
        <taxon>Actinomycetota</taxon>
        <taxon>Actinomycetes</taxon>
        <taxon>Geodermatophilales</taxon>
        <taxon>Geodermatophilaceae</taxon>
        <taxon>Geodermatophilus</taxon>
    </lineage>
</organism>
<dbReference type="PANTHER" id="PTHR30006">
    <property type="entry name" value="THIAMINE-BINDING PERIPLASMIC PROTEIN-RELATED"/>
    <property type="match status" value="1"/>
</dbReference>
<evidence type="ECO:0000313" key="7">
    <source>
        <dbReference type="Proteomes" id="UP000198680"/>
    </source>
</evidence>
<feature type="signal peptide" evidence="5">
    <location>
        <begin position="1"/>
        <end position="30"/>
    </location>
</feature>